<dbReference type="AlphaFoldDB" id="A0A437M418"/>
<reference evidence="2 3" key="1">
    <citation type="submission" date="2019-01" db="EMBL/GenBank/DDBJ databases">
        <authorList>
            <person name="Chen W.-M."/>
        </authorList>
    </citation>
    <scope>NUCLEOTIDE SEQUENCE [LARGE SCALE GENOMIC DNA]</scope>
    <source>
        <strain evidence="2 3">CCP-7</strain>
    </source>
</reference>
<accession>A0A437M418</accession>
<keyword evidence="3" id="KW-1185">Reference proteome</keyword>
<keyword evidence="1" id="KW-0812">Transmembrane</keyword>
<dbReference type="RefSeq" id="WP_127740046.1">
    <property type="nucleotide sequence ID" value="NZ_SACN01000001.1"/>
</dbReference>
<feature type="transmembrane region" description="Helical" evidence="1">
    <location>
        <begin position="108"/>
        <end position="128"/>
    </location>
</feature>
<feature type="transmembrane region" description="Helical" evidence="1">
    <location>
        <begin position="49"/>
        <end position="73"/>
    </location>
</feature>
<keyword evidence="1" id="KW-1133">Transmembrane helix</keyword>
<dbReference type="EMBL" id="SACN01000001">
    <property type="protein sequence ID" value="RVT92441.1"/>
    <property type="molecule type" value="Genomic_DNA"/>
</dbReference>
<organism evidence="2 3">
    <name type="scientific">Sphingomonas crocodyli</name>
    <dbReference type="NCBI Taxonomy" id="1979270"/>
    <lineage>
        <taxon>Bacteria</taxon>
        <taxon>Pseudomonadati</taxon>
        <taxon>Pseudomonadota</taxon>
        <taxon>Alphaproteobacteria</taxon>
        <taxon>Sphingomonadales</taxon>
        <taxon>Sphingomonadaceae</taxon>
        <taxon>Sphingomonas</taxon>
    </lineage>
</organism>
<comment type="caution">
    <text evidence="2">The sequence shown here is derived from an EMBL/GenBank/DDBJ whole genome shotgun (WGS) entry which is preliminary data.</text>
</comment>
<gene>
    <name evidence="2" type="ORF">EOD43_00455</name>
</gene>
<protein>
    <submittedName>
        <fullName evidence="2">Uncharacterized protein</fullName>
    </submittedName>
</protein>
<name>A0A437M418_9SPHN</name>
<keyword evidence="1" id="KW-0472">Membrane</keyword>
<feature type="transmembrane region" description="Helical" evidence="1">
    <location>
        <begin position="85"/>
        <end position="102"/>
    </location>
</feature>
<evidence type="ECO:0000313" key="3">
    <source>
        <dbReference type="Proteomes" id="UP000282971"/>
    </source>
</evidence>
<evidence type="ECO:0000256" key="1">
    <source>
        <dbReference type="SAM" id="Phobius"/>
    </source>
</evidence>
<dbReference type="Proteomes" id="UP000282971">
    <property type="component" value="Unassembled WGS sequence"/>
</dbReference>
<sequence length="138" mass="14374">MIINGVSLVIGVMSGTALSVAAVDGDPDVWLRSLRLLDWTRHMSIGDSILAAEWAFAATYACLLAIVGSLVWMGIARIGRDSASAASLLGLLVAFGGALSVFDPMAEIATCLLVSGAGMIAALVTFHLHHALSSMFDR</sequence>
<proteinExistence type="predicted"/>
<evidence type="ECO:0000313" key="2">
    <source>
        <dbReference type="EMBL" id="RVT92441.1"/>
    </source>
</evidence>